<keyword evidence="9" id="KW-1185">Reference proteome</keyword>
<dbReference type="InterPro" id="IPR036388">
    <property type="entry name" value="WH-like_DNA-bd_sf"/>
</dbReference>
<evidence type="ECO:0000256" key="6">
    <source>
        <dbReference type="RuleBase" id="RU000716"/>
    </source>
</evidence>
<organism evidence="8 9">
    <name type="scientific">Rheinheimera tilapiae</name>
    <dbReference type="NCBI Taxonomy" id="875043"/>
    <lineage>
        <taxon>Bacteria</taxon>
        <taxon>Pseudomonadati</taxon>
        <taxon>Pseudomonadota</taxon>
        <taxon>Gammaproteobacteria</taxon>
        <taxon>Chromatiales</taxon>
        <taxon>Chromatiaceae</taxon>
        <taxon>Rheinheimera</taxon>
    </lineage>
</organism>
<comment type="similarity">
    <text evidence="1 6">Belongs to the sigma-70 factor family. ECF subfamily.</text>
</comment>
<dbReference type="NCBIfam" id="TIGR02937">
    <property type="entry name" value="sigma70-ECF"/>
    <property type="match status" value="1"/>
</dbReference>
<dbReference type="PROSITE" id="PS01063">
    <property type="entry name" value="SIGMA70_ECF"/>
    <property type="match status" value="1"/>
</dbReference>
<dbReference type="InterPro" id="IPR014284">
    <property type="entry name" value="RNA_pol_sigma-70_dom"/>
</dbReference>
<dbReference type="SUPFAM" id="SSF88946">
    <property type="entry name" value="Sigma2 domain of RNA polymerase sigma factors"/>
    <property type="match status" value="1"/>
</dbReference>
<evidence type="ECO:0000256" key="4">
    <source>
        <dbReference type="ARBA" id="ARBA00023125"/>
    </source>
</evidence>
<protein>
    <recommendedName>
        <fullName evidence="6">RNA polymerase sigma factor</fullName>
    </recommendedName>
</protein>
<dbReference type="PANTHER" id="PTHR43133:SF8">
    <property type="entry name" value="RNA POLYMERASE SIGMA FACTOR HI_1459-RELATED"/>
    <property type="match status" value="1"/>
</dbReference>
<dbReference type="InterPro" id="IPR013325">
    <property type="entry name" value="RNA_pol_sigma_r2"/>
</dbReference>
<keyword evidence="2 6" id="KW-0805">Transcription regulation</keyword>
<dbReference type="Proteomes" id="UP001589813">
    <property type="component" value="Unassembled WGS sequence"/>
</dbReference>
<dbReference type="Pfam" id="PF04542">
    <property type="entry name" value="Sigma70_r2"/>
    <property type="match status" value="1"/>
</dbReference>
<evidence type="ECO:0000256" key="2">
    <source>
        <dbReference type="ARBA" id="ARBA00023015"/>
    </source>
</evidence>
<evidence type="ECO:0000256" key="5">
    <source>
        <dbReference type="ARBA" id="ARBA00023163"/>
    </source>
</evidence>
<sequence>MSVTVQQTTQADLAVVYQNLQQSLLGFIRKQVTDPVLAEDLLQDVFLKAINAIQRGDTPANLIAWLYTIARNSVIDHYRAKRPTDPLPDDLAAVDTDDHHIEQDLARCLKPLVQSLPPLYRNTLLATDFAGQPLQSLVALEKVSLSAIKSRASRGRKMLRQRLLTCCTINVSSSGQIEEFSSNTAELRLDQKDCCHE</sequence>
<dbReference type="InterPro" id="IPR007627">
    <property type="entry name" value="RNA_pol_sigma70_r2"/>
</dbReference>
<comment type="caution">
    <text evidence="8">The sequence shown here is derived from an EMBL/GenBank/DDBJ whole genome shotgun (WGS) entry which is preliminary data.</text>
</comment>
<evidence type="ECO:0000256" key="1">
    <source>
        <dbReference type="ARBA" id="ARBA00010641"/>
    </source>
</evidence>
<evidence type="ECO:0000313" key="9">
    <source>
        <dbReference type="Proteomes" id="UP001589813"/>
    </source>
</evidence>
<reference evidence="8 9" key="1">
    <citation type="submission" date="2024-09" db="EMBL/GenBank/DDBJ databases">
        <authorList>
            <person name="Sun Q."/>
            <person name="Mori K."/>
        </authorList>
    </citation>
    <scope>NUCLEOTIDE SEQUENCE [LARGE SCALE GENOMIC DNA]</scope>
    <source>
        <strain evidence="8 9">KCTC 23315</strain>
    </source>
</reference>
<dbReference type="InterPro" id="IPR013324">
    <property type="entry name" value="RNA_pol_sigma_r3/r4-like"/>
</dbReference>
<evidence type="ECO:0000256" key="3">
    <source>
        <dbReference type="ARBA" id="ARBA00023082"/>
    </source>
</evidence>
<dbReference type="PANTHER" id="PTHR43133">
    <property type="entry name" value="RNA POLYMERASE ECF-TYPE SIGMA FACTO"/>
    <property type="match status" value="1"/>
</dbReference>
<dbReference type="RefSeq" id="WP_377245617.1">
    <property type="nucleotide sequence ID" value="NZ_JBHLXP010000003.1"/>
</dbReference>
<evidence type="ECO:0000259" key="7">
    <source>
        <dbReference type="Pfam" id="PF04542"/>
    </source>
</evidence>
<evidence type="ECO:0000313" key="8">
    <source>
        <dbReference type="EMBL" id="MFC0049555.1"/>
    </source>
</evidence>
<name>A0ABV6BJ80_9GAMM</name>
<dbReference type="SUPFAM" id="SSF88659">
    <property type="entry name" value="Sigma3 and sigma4 domains of RNA polymerase sigma factors"/>
    <property type="match status" value="1"/>
</dbReference>
<keyword evidence="4 6" id="KW-0238">DNA-binding</keyword>
<proteinExistence type="inferred from homology"/>
<keyword evidence="5 6" id="KW-0804">Transcription</keyword>
<accession>A0ABV6BJ80</accession>
<gene>
    <name evidence="8" type="ORF">ACFFJP_14760</name>
</gene>
<dbReference type="Gene3D" id="1.10.1740.10">
    <property type="match status" value="1"/>
</dbReference>
<dbReference type="Gene3D" id="1.10.10.10">
    <property type="entry name" value="Winged helix-like DNA-binding domain superfamily/Winged helix DNA-binding domain"/>
    <property type="match status" value="1"/>
</dbReference>
<dbReference type="EMBL" id="JBHLXP010000003">
    <property type="protein sequence ID" value="MFC0049555.1"/>
    <property type="molecule type" value="Genomic_DNA"/>
</dbReference>
<dbReference type="InterPro" id="IPR000838">
    <property type="entry name" value="RNA_pol_sigma70_ECF_CS"/>
</dbReference>
<dbReference type="InterPro" id="IPR039425">
    <property type="entry name" value="RNA_pol_sigma-70-like"/>
</dbReference>
<feature type="domain" description="RNA polymerase sigma-70 region 2" evidence="7">
    <location>
        <begin position="17"/>
        <end position="82"/>
    </location>
</feature>
<keyword evidence="3 6" id="KW-0731">Sigma factor</keyword>